<evidence type="ECO:0000259" key="1">
    <source>
        <dbReference type="Pfam" id="PF12728"/>
    </source>
</evidence>
<protein>
    <submittedName>
        <fullName evidence="2">Helix-turn-helix domain-containing protein</fullName>
    </submittedName>
</protein>
<keyword evidence="3" id="KW-1185">Reference proteome</keyword>
<organism evidence="2 3">
    <name type="scientific">Pedobacter lithocola</name>
    <dbReference type="NCBI Taxonomy" id="1908239"/>
    <lineage>
        <taxon>Bacteria</taxon>
        <taxon>Pseudomonadati</taxon>
        <taxon>Bacteroidota</taxon>
        <taxon>Sphingobacteriia</taxon>
        <taxon>Sphingobacteriales</taxon>
        <taxon>Sphingobacteriaceae</taxon>
        <taxon>Pedobacter</taxon>
    </lineage>
</organism>
<dbReference type="InterPro" id="IPR041657">
    <property type="entry name" value="HTH_17"/>
</dbReference>
<reference evidence="3" key="1">
    <citation type="journal article" date="2019" name="Int. J. Syst. Evol. Microbiol.">
        <title>The Global Catalogue of Microorganisms (GCM) 10K type strain sequencing project: providing services to taxonomists for standard genome sequencing and annotation.</title>
        <authorList>
            <consortium name="The Broad Institute Genomics Platform"/>
            <consortium name="The Broad Institute Genome Sequencing Center for Infectious Disease"/>
            <person name="Wu L."/>
            <person name="Ma J."/>
        </authorList>
    </citation>
    <scope>NUCLEOTIDE SEQUENCE [LARGE SCALE GENOMIC DNA]</scope>
    <source>
        <strain evidence="3">CCM 8691</strain>
    </source>
</reference>
<dbReference type="RefSeq" id="WP_378988700.1">
    <property type="nucleotide sequence ID" value="NZ_JBHSBW010000016.1"/>
</dbReference>
<sequence>MDAQIQELVTEVKELKSLIIKDAAPTYWKVEKAAEFLSITSGALRVMVTRGQVPHIKRLGKLYFLQSDLIDWLESGRVNHANATPEDILIVKRKKTA</sequence>
<gene>
    <name evidence="2" type="ORF">ACFOWA_19905</name>
</gene>
<accession>A0ABV8PEK5</accession>
<dbReference type="SUPFAM" id="SSF46955">
    <property type="entry name" value="Putative DNA-binding domain"/>
    <property type="match status" value="1"/>
</dbReference>
<name>A0ABV8PEK5_9SPHI</name>
<evidence type="ECO:0000313" key="2">
    <source>
        <dbReference type="EMBL" id="MFC4213468.1"/>
    </source>
</evidence>
<dbReference type="InterPro" id="IPR009061">
    <property type="entry name" value="DNA-bd_dom_put_sf"/>
</dbReference>
<proteinExistence type="predicted"/>
<feature type="domain" description="Helix-turn-helix" evidence="1">
    <location>
        <begin position="30"/>
        <end position="76"/>
    </location>
</feature>
<dbReference type="Proteomes" id="UP001595789">
    <property type="component" value="Unassembled WGS sequence"/>
</dbReference>
<comment type="caution">
    <text evidence="2">The sequence shown here is derived from an EMBL/GenBank/DDBJ whole genome shotgun (WGS) entry which is preliminary data.</text>
</comment>
<dbReference type="EMBL" id="JBHSBW010000016">
    <property type="protein sequence ID" value="MFC4213468.1"/>
    <property type="molecule type" value="Genomic_DNA"/>
</dbReference>
<evidence type="ECO:0000313" key="3">
    <source>
        <dbReference type="Proteomes" id="UP001595789"/>
    </source>
</evidence>
<dbReference type="Pfam" id="PF12728">
    <property type="entry name" value="HTH_17"/>
    <property type="match status" value="1"/>
</dbReference>